<dbReference type="RefSeq" id="WP_377046590.1">
    <property type="nucleotide sequence ID" value="NZ_JBHLUN010000017.1"/>
</dbReference>
<evidence type="ECO:0000259" key="5">
    <source>
        <dbReference type="SMART" id="SM00903"/>
    </source>
</evidence>
<dbReference type="SUPFAM" id="SSF50475">
    <property type="entry name" value="FMN-binding split barrel"/>
    <property type="match status" value="1"/>
</dbReference>
<dbReference type="EC" id="1.5.1.-" evidence="6"/>
<dbReference type="EMBL" id="JBHLUN010000017">
    <property type="protein sequence ID" value="MFC0410836.1"/>
    <property type="molecule type" value="Genomic_DNA"/>
</dbReference>
<dbReference type="Proteomes" id="UP001589865">
    <property type="component" value="Unassembled WGS sequence"/>
</dbReference>
<keyword evidence="6" id="KW-0560">Oxidoreductase</keyword>
<evidence type="ECO:0000256" key="1">
    <source>
        <dbReference type="ARBA" id="ARBA00001917"/>
    </source>
</evidence>
<accession>A0ABV6K2P6</accession>
<organism evidence="6 7">
    <name type="scientific">Roseomonas elaeocarpi</name>
    <dbReference type="NCBI Taxonomy" id="907779"/>
    <lineage>
        <taxon>Bacteria</taxon>
        <taxon>Pseudomonadati</taxon>
        <taxon>Pseudomonadota</taxon>
        <taxon>Alphaproteobacteria</taxon>
        <taxon>Acetobacterales</taxon>
        <taxon>Roseomonadaceae</taxon>
        <taxon>Roseomonas</taxon>
    </lineage>
</organism>
<dbReference type="InterPro" id="IPR012349">
    <property type="entry name" value="Split_barrel_FMN-bd"/>
</dbReference>
<protein>
    <submittedName>
        <fullName evidence="6">Flavin reductase family protein</fullName>
        <ecNumber evidence="6">1.5.1.-</ecNumber>
    </submittedName>
</protein>
<reference evidence="6 7" key="1">
    <citation type="submission" date="2024-09" db="EMBL/GenBank/DDBJ databases">
        <authorList>
            <person name="Sun Q."/>
            <person name="Mori K."/>
        </authorList>
    </citation>
    <scope>NUCLEOTIDE SEQUENCE [LARGE SCALE GENOMIC DNA]</scope>
    <source>
        <strain evidence="6 7">TBRC 5777</strain>
    </source>
</reference>
<gene>
    <name evidence="6" type="ORF">ACFFGY_21515</name>
</gene>
<dbReference type="SMART" id="SM00903">
    <property type="entry name" value="Flavin_Reduct"/>
    <property type="match status" value="1"/>
</dbReference>
<dbReference type="GO" id="GO:0016491">
    <property type="term" value="F:oxidoreductase activity"/>
    <property type="evidence" value="ECO:0007669"/>
    <property type="project" value="UniProtKB-KW"/>
</dbReference>
<name>A0ABV6K2P6_9PROT</name>
<feature type="domain" description="Flavin reductase like" evidence="5">
    <location>
        <begin position="28"/>
        <end position="179"/>
    </location>
</feature>
<comment type="similarity">
    <text evidence="4">Belongs to the flavoredoxin family.</text>
</comment>
<dbReference type="Pfam" id="PF01613">
    <property type="entry name" value="Flavin_Reduct"/>
    <property type="match status" value="1"/>
</dbReference>
<dbReference type="PANTHER" id="PTHR33798:SF5">
    <property type="entry name" value="FLAVIN REDUCTASE LIKE DOMAIN-CONTAINING PROTEIN"/>
    <property type="match status" value="1"/>
</dbReference>
<evidence type="ECO:0000313" key="6">
    <source>
        <dbReference type="EMBL" id="MFC0410836.1"/>
    </source>
</evidence>
<proteinExistence type="inferred from homology"/>
<comment type="caution">
    <text evidence="6">The sequence shown here is derived from an EMBL/GenBank/DDBJ whole genome shotgun (WGS) entry which is preliminary data.</text>
</comment>
<evidence type="ECO:0000256" key="2">
    <source>
        <dbReference type="ARBA" id="ARBA00022630"/>
    </source>
</evidence>
<dbReference type="Gene3D" id="2.30.110.10">
    <property type="entry name" value="Electron Transport, Fmn-binding Protein, Chain A"/>
    <property type="match status" value="1"/>
</dbReference>
<comment type="cofactor">
    <cofactor evidence="1">
        <name>FMN</name>
        <dbReference type="ChEBI" id="CHEBI:58210"/>
    </cofactor>
</comment>
<evidence type="ECO:0000256" key="4">
    <source>
        <dbReference type="ARBA" id="ARBA00038054"/>
    </source>
</evidence>
<evidence type="ECO:0000256" key="3">
    <source>
        <dbReference type="ARBA" id="ARBA00022643"/>
    </source>
</evidence>
<dbReference type="PANTHER" id="PTHR33798">
    <property type="entry name" value="FLAVOPROTEIN OXYGENASE"/>
    <property type="match status" value="1"/>
</dbReference>
<dbReference type="InterPro" id="IPR002563">
    <property type="entry name" value="Flavin_Rdtase-like_dom"/>
</dbReference>
<keyword evidence="3" id="KW-0288">FMN</keyword>
<sequence length="223" mass="24091">MTDHDLPATRGFDFTAMPVRDRYKILIGSVVPRPIAWVTTVDGAGRVNAAPYSFFNCLSADPAIVALGIEFRPDGSPKDTARNIRDTGCFTVNIVSDALVEAMNVCATAFEAGIDELHEAGLEIRPGTAVRCPAIARAPAALECRLHSFLEINNAREIVLGEVVYAHLRADAVNERLHIDPALIDAVGRMGGQGYCSTRDRFDLAGMSVPEHRQGPPAQRRPG</sequence>
<keyword evidence="7" id="KW-1185">Reference proteome</keyword>
<keyword evidence="2" id="KW-0285">Flavoprotein</keyword>
<evidence type="ECO:0000313" key="7">
    <source>
        <dbReference type="Proteomes" id="UP001589865"/>
    </source>
</evidence>